<dbReference type="InterPro" id="IPR008927">
    <property type="entry name" value="6-PGluconate_DH-like_C_sf"/>
</dbReference>
<evidence type="ECO:0000256" key="4">
    <source>
        <dbReference type="ARBA" id="ARBA00023239"/>
    </source>
</evidence>
<evidence type="ECO:0000256" key="8">
    <source>
        <dbReference type="SAM" id="Phobius"/>
    </source>
</evidence>
<dbReference type="Gene3D" id="3.90.226.10">
    <property type="entry name" value="2-enoyl-CoA Hydratase, Chain A, domain 1"/>
    <property type="match status" value="1"/>
</dbReference>
<reference evidence="11" key="1">
    <citation type="submission" date="2015-12" db="EMBL/GenBank/DDBJ databases">
        <title>Gene expression during late stages of embryo sac development: a critical building block for successful pollen-pistil interactions.</title>
        <authorList>
            <person name="Liu Y."/>
            <person name="Joly V."/>
            <person name="Sabar M."/>
            <person name="Matton D.P."/>
        </authorList>
    </citation>
    <scope>NUCLEOTIDE SEQUENCE</scope>
</reference>
<dbReference type="Gene3D" id="1.10.1040.50">
    <property type="match status" value="1"/>
</dbReference>
<dbReference type="EMBL" id="GEDG01003515">
    <property type="protein sequence ID" value="JAP34889.1"/>
    <property type="molecule type" value="Transcribed_RNA"/>
</dbReference>
<dbReference type="InterPro" id="IPR006108">
    <property type="entry name" value="3HC_DH_C"/>
</dbReference>
<comment type="catalytic activity">
    <reaction evidence="6">
        <text>a (3S)-3-hydroxyacyl-CoA = a (2E)-enoyl-CoA + H2O</text>
        <dbReference type="Rhea" id="RHEA:16105"/>
        <dbReference type="ChEBI" id="CHEBI:15377"/>
        <dbReference type="ChEBI" id="CHEBI:57318"/>
        <dbReference type="ChEBI" id="CHEBI:58856"/>
        <dbReference type="EC" id="4.2.1.17"/>
    </reaction>
</comment>
<evidence type="ECO:0000256" key="7">
    <source>
        <dbReference type="ARBA" id="ARBA00023717"/>
    </source>
</evidence>
<evidence type="ECO:0000256" key="3">
    <source>
        <dbReference type="ARBA" id="ARBA00023235"/>
    </source>
</evidence>
<feature type="domain" description="3-hydroxyacyl-CoA dehydrogenase C-terminal" evidence="9">
    <location>
        <begin position="251"/>
        <end position="344"/>
    </location>
</feature>
<evidence type="ECO:0000256" key="5">
    <source>
        <dbReference type="ARBA" id="ARBA00023268"/>
    </source>
</evidence>
<dbReference type="Pfam" id="PF02737">
    <property type="entry name" value="3HCDH_N"/>
    <property type="match status" value="1"/>
</dbReference>
<evidence type="ECO:0000313" key="11">
    <source>
        <dbReference type="EMBL" id="JAP34889.1"/>
    </source>
</evidence>
<dbReference type="AlphaFoldDB" id="A0A0V0IS82"/>
<dbReference type="GO" id="GO:0005777">
    <property type="term" value="C:peroxisome"/>
    <property type="evidence" value="ECO:0007669"/>
    <property type="project" value="TreeGrafter"/>
</dbReference>
<dbReference type="Pfam" id="PF00725">
    <property type="entry name" value="3HCDH"/>
    <property type="match status" value="1"/>
</dbReference>
<evidence type="ECO:0000259" key="9">
    <source>
        <dbReference type="Pfam" id="PF00725"/>
    </source>
</evidence>
<accession>A0A0V0IS82</accession>
<evidence type="ECO:0000259" key="10">
    <source>
        <dbReference type="Pfam" id="PF02737"/>
    </source>
</evidence>
<feature type="domain" description="3-hydroxyacyl-CoA dehydrogenase NAD binding" evidence="10">
    <location>
        <begin position="70"/>
        <end position="248"/>
    </location>
</feature>
<feature type="transmembrane region" description="Helical" evidence="8">
    <location>
        <begin position="71"/>
        <end position="96"/>
    </location>
</feature>
<dbReference type="GO" id="GO:0004300">
    <property type="term" value="F:enoyl-CoA hydratase activity"/>
    <property type="evidence" value="ECO:0007669"/>
    <property type="project" value="UniProtKB-EC"/>
</dbReference>
<comment type="pathway">
    <text evidence="1">Lipid metabolism; fatty acid beta-oxidation.</text>
</comment>
<protein>
    <submittedName>
        <fullName evidence="11">Putative peroxisomal fatty acid beta-oxidation multifunctional protein AIM1-like</fullName>
    </submittedName>
</protein>
<dbReference type="Gene3D" id="3.40.50.720">
    <property type="entry name" value="NAD(P)-binding Rossmann-like Domain"/>
    <property type="match status" value="1"/>
</dbReference>
<keyword evidence="2" id="KW-0560">Oxidoreductase</keyword>
<dbReference type="InterPro" id="IPR036291">
    <property type="entry name" value="NAD(P)-bd_dom_sf"/>
</dbReference>
<keyword evidence="8" id="KW-0472">Membrane</keyword>
<evidence type="ECO:0000256" key="2">
    <source>
        <dbReference type="ARBA" id="ARBA00023002"/>
    </source>
</evidence>
<evidence type="ECO:0000256" key="1">
    <source>
        <dbReference type="ARBA" id="ARBA00005005"/>
    </source>
</evidence>
<dbReference type="SUPFAM" id="SSF48179">
    <property type="entry name" value="6-phosphogluconate dehydrogenase C-terminal domain-like"/>
    <property type="match status" value="2"/>
</dbReference>
<organism evidence="11">
    <name type="scientific">Solanum chacoense</name>
    <name type="common">Chaco potato</name>
    <dbReference type="NCBI Taxonomy" id="4108"/>
    <lineage>
        <taxon>Eukaryota</taxon>
        <taxon>Viridiplantae</taxon>
        <taxon>Streptophyta</taxon>
        <taxon>Embryophyta</taxon>
        <taxon>Tracheophyta</taxon>
        <taxon>Spermatophyta</taxon>
        <taxon>Magnoliopsida</taxon>
        <taxon>eudicotyledons</taxon>
        <taxon>Gunneridae</taxon>
        <taxon>Pentapetalae</taxon>
        <taxon>asterids</taxon>
        <taxon>lamiids</taxon>
        <taxon>Solanales</taxon>
        <taxon>Solanaceae</taxon>
        <taxon>Solanoideae</taxon>
        <taxon>Solaneae</taxon>
        <taxon>Solanum</taxon>
    </lineage>
</organism>
<dbReference type="GO" id="GO:0003857">
    <property type="term" value="F:(3S)-3-hydroxyacyl-CoA dehydrogenase (NAD+) activity"/>
    <property type="evidence" value="ECO:0007669"/>
    <property type="project" value="TreeGrafter"/>
</dbReference>
<dbReference type="FunFam" id="1.10.1040.50:FF:000004">
    <property type="entry name" value="Peroxisomal fatty acid beta-oxidation multifunctional protein"/>
    <property type="match status" value="1"/>
</dbReference>
<evidence type="ECO:0000256" key="6">
    <source>
        <dbReference type="ARBA" id="ARBA00023709"/>
    </source>
</evidence>
<comment type="catalytic activity">
    <reaction evidence="7">
        <text>a 4-saturated-(3S)-3-hydroxyacyl-CoA = a (3E)-enoyl-CoA + H2O</text>
        <dbReference type="Rhea" id="RHEA:20724"/>
        <dbReference type="ChEBI" id="CHEBI:15377"/>
        <dbReference type="ChEBI" id="CHEBI:58521"/>
        <dbReference type="ChEBI" id="CHEBI:137480"/>
        <dbReference type="EC" id="4.2.1.17"/>
    </reaction>
</comment>
<dbReference type="PANTHER" id="PTHR23309">
    <property type="entry name" value="3-HYDROXYACYL-COA DEHYROGENASE"/>
    <property type="match status" value="1"/>
</dbReference>
<dbReference type="SUPFAM" id="SSF51735">
    <property type="entry name" value="NAD(P)-binding Rossmann-fold domains"/>
    <property type="match status" value="1"/>
</dbReference>
<dbReference type="PANTHER" id="PTHR23309:SF49">
    <property type="entry name" value="PEROXISOMAL BIFUNCTIONAL ENZYME"/>
    <property type="match status" value="1"/>
</dbReference>
<name>A0A0V0IS82_SOLCH</name>
<keyword evidence="5" id="KW-0511">Multifunctional enzyme</keyword>
<dbReference type="GO" id="GO:0006635">
    <property type="term" value="P:fatty acid beta-oxidation"/>
    <property type="evidence" value="ECO:0007669"/>
    <property type="project" value="TreeGrafter"/>
</dbReference>
<proteinExistence type="predicted"/>
<dbReference type="FunFam" id="3.40.50.720:FF:000009">
    <property type="entry name" value="Fatty oxidation complex, alpha subunit"/>
    <property type="match status" value="1"/>
</dbReference>
<dbReference type="GO" id="GO:0016853">
    <property type="term" value="F:isomerase activity"/>
    <property type="evidence" value="ECO:0007669"/>
    <property type="project" value="UniProtKB-KW"/>
</dbReference>
<sequence>MPQHLACIEVIEEGIIHGGYNGVLKEAKVFKDLVLSDTSKGLVHIFFSQRATSKVPNVTDIGLKPRTVKKVAVIGGGLMGSGIATSLVLSNIFVIIKEINPEYLQKGIKTVEANIQGLVARKKLQQDKANKAFSMVKGVLDYSEFKDVDMVIEAVIENVPLKQQIFIDIEKVCPPHCILASNTSTIDLNVIGKKTSSQDRVIGAHFFSPAHVMPLLEIIRTEKTSAQAILDLMAVGKTIKKVPVVVGNCTGFAVNRTFFPYAQSAQFLANLGVDVYRIDAQIISFGLPIGPFQLQDLAGYGVAIATGKEYSSAFPDRIFKSPLLDLLIKSGRNGKNNGKGYYIYKKGEKARPDPSVLPIIEESRRLTNIMPGGKPISVTDQEIVEMILFPVVNEACRVLDEGIVVRASDLDVTSVLGMSFPSYRGGIVFWADTVGAGHIYRSLKKWSELYGNFFKPSRFLEERATKGIPLSAPSSTSSVSRSRM</sequence>
<keyword evidence="8" id="KW-0812">Transmembrane</keyword>
<dbReference type="InterPro" id="IPR006176">
    <property type="entry name" value="3-OHacyl-CoA_DH_NAD-bd"/>
</dbReference>
<keyword evidence="4" id="KW-0456">Lyase</keyword>
<dbReference type="GO" id="GO:0070403">
    <property type="term" value="F:NAD+ binding"/>
    <property type="evidence" value="ECO:0007669"/>
    <property type="project" value="InterPro"/>
</dbReference>
<keyword evidence="3" id="KW-0413">Isomerase</keyword>
<keyword evidence="8" id="KW-1133">Transmembrane helix</keyword>